<feature type="transmembrane region" description="Helical" evidence="3">
    <location>
        <begin position="446"/>
        <end position="465"/>
    </location>
</feature>
<reference evidence="4" key="1">
    <citation type="journal article" date="2020" name="Stud. Mycol.">
        <title>101 Dothideomycetes genomes: a test case for predicting lifestyles and emergence of pathogens.</title>
        <authorList>
            <person name="Haridas S."/>
            <person name="Albert R."/>
            <person name="Binder M."/>
            <person name="Bloem J."/>
            <person name="Labutti K."/>
            <person name="Salamov A."/>
            <person name="Andreopoulos B."/>
            <person name="Baker S."/>
            <person name="Barry K."/>
            <person name="Bills G."/>
            <person name="Bluhm B."/>
            <person name="Cannon C."/>
            <person name="Castanera R."/>
            <person name="Culley D."/>
            <person name="Daum C."/>
            <person name="Ezra D."/>
            <person name="Gonzalez J."/>
            <person name="Henrissat B."/>
            <person name="Kuo A."/>
            <person name="Liang C."/>
            <person name="Lipzen A."/>
            <person name="Lutzoni F."/>
            <person name="Magnuson J."/>
            <person name="Mondo S."/>
            <person name="Nolan M."/>
            <person name="Ohm R."/>
            <person name="Pangilinan J."/>
            <person name="Park H.-J."/>
            <person name="Ramirez L."/>
            <person name="Alfaro M."/>
            <person name="Sun H."/>
            <person name="Tritt A."/>
            <person name="Yoshinaga Y."/>
            <person name="Zwiers L.-H."/>
            <person name="Turgeon B."/>
            <person name="Goodwin S."/>
            <person name="Spatafora J."/>
            <person name="Crous P."/>
            <person name="Grigoriev I."/>
        </authorList>
    </citation>
    <scope>NUCLEOTIDE SEQUENCE</scope>
    <source>
        <strain evidence="4">Tuck. ex Michener</strain>
    </source>
</reference>
<dbReference type="PANTHER" id="PTHR36840:SF1">
    <property type="entry name" value="BLL5714 PROTEIN"/>
    <property type="match status" value="1"/>
</dbReference>
<feature type="region of interest" description="Disordered" evidence="2">
    <location>
        <begin position="150"/>
        <end position="179"/>
    </location>
</feature>
<dbReference type="OrthoDB" id="191995at2759"/>
<feature type="region of interest" description="Disordered" evidence="2">
    <location>
        <begin position="1"/>
        <end position="33"/>
    </location>
</feature>
<keyword evidence="3" id="KW-1133">Transmembrane helix</keyword>
<evidence type="ECO:0000313" key="5">
    <source>
        <dbReference type="Proteomes" id="UP000800092"/>
    </source>
</evidence>
<feature type="transmembrane region" description="Helical" evidence="3">
    <location>
        <begin position="334"/>
        <end position="351"/>
    </location>
</feature>
<keyword evidence="1" id="KW-0175">Coiled coil</keyword>
<evidence type="ECO:0000256" key="2">
    <source>
        <dbReference type="SAM" id="MobiDB-lite"/>
    </source>
</evidence>
<dbReference type="EMBL" id="ML991839">
    <property type="protein sequence ID" value="KAF2230562.1"/>
    <property type="molecule type" value="Genomic_DNA"/>
</dbReference>
<feature type="compositionally biased region" description="Low complexity" evidence="2">
    <location>
        <begin position="1"/>
        <end position="14"/>
    </location>
</feature>
<dbReference type="AlphaFoldDB" id="A0A6A6GXW2"/>
<feature type="compositionally biased region" description="Low complexity" evidence="2">
    <location>
        <begin position="152"/>
        <end position="162"/>
    </location>
</feature>
<feature type="transmembrane region" description="Helical" evidence="3">
    <location>
        <begin position="576"/>
        <end position="594"/>
    </location>
</feature>
<feature type="transmembrane region" description="Helical" evidence="3">
    <location>
        <begin position="278"/>
        <end position="295"/>
    </location>
</feature>
<evidence type="ECO:0000256" key="1">
    <source>
        <dbReference type="SAM" id="Coils"/>
    </source>
</evidence>
<keyword evidence="3" id="KW-0812">Transmembrane</keyword>
<feature type="transmembrane region" description="Helical" evidence="3">
    <location>
        <begin position="363"/>
        <end position="381"/>
    </location>
</feature>
<sequence>MSTTPTTTFETASTLAPSQHHRVSFGGHQHHSGKRIRHFLHPDGKKVHVAASPSDIEILRKTVSAIEKEGDFELVIHGSAEHVEALRDAHAYHEGRRNALREKHSDLFEELESVIRNMDSLSNELHTISEHAVQLDASFSKYGYSAHLRTHNSSPNSSSANSLYDEHDDDDEHGPRDWDAERKKGRMMKFFVKPIVRQYFHKGLLWRAQETQEVAWYELFVDLLYVGIIAVAGDSAVEEATGESLLRFAITFNMGWKIWTDVSLMVNWFDADDVVRRLSILFTLACLLAFTTSISECFSTTWTPLVACYLAARLFTAASFAGAAYLIPMVRMTMVGQMLAALVPAALWIGSIHVESVARRQPLIWVAIVFDIFGVGLTMLLQRSMEKFPTDQLRGWARKSFEFHPGVNLEHRIERSGAFFILVLGYSVVGLMYQSRATATQNFNDFLGKASLGLVQAFSLGWMYFEVDSWNLHTHAIRRHFVTSFLWVSSHVPLVMAYAISGAALSRILLAHDTSRSSMETLSETYMARSELEVSRGQRWFYCTGLGIALACMGILSASNEHRTIATARLRKRHRLALRFAVSIVLMLLPLGPAKSLTSLKLIATTTSLIFLVLAVDLYGVSCSQAGFWFCRESFSDEGARKCKYMARCRGVSKRDLEASVIKGQVLNVEEVAEREQERAMRMGRVQGRPCLASCM</sequence>
<dbReference type="InterPro" id="IPR010640">
    <property type="entry name" value="Low_temperature_requirement_A"/>
</dbReference>
<dbReference type="Proteomes" id="UP000800092">
    <property type="component" value="Unassembled WGS sequence"/>
</dbReference>
<organism evidence="4 5">
    <name type="scientific">Viridothelium virens</name>
    <name type="common">Speckled blister lichen</name>
    <name type="synonym">Trypethelium virens</name>
    <dbReference type="NCBI Taxonomy" id="1048519"/>
    <lineage>
        <taxon>Eukaryota</taxon>
        <taxon>Fungi</taxon>
        <taxon>Dikarya</taxon>
        <taxon>Ascomycota</taxon>
        <taxon>Pezizomycotina</taxon>
        <taxon>Dothideomycetes</taxon>
        <taxon>Dothideomycetes incertae sedis</taxon>
        <taxon>Trypetheliales</taxon>
        <taxon>Trypetheliaceae</taxon>
        <taxon>Viridothelium</taxon>
    </lineage>
</organism>
<feature type="compositionally biased region" description="Basic residues" evidence="2">
    <location>
        <begin position="19"/>
        <end position="33"/>
    </location>
</feature>
<protein>
    <submittedName>
        <fullName evidence="4">Uncharacterized protein</fullName>
    </submittedName>
</protein>
<feature type="transmembrane region" description="Helical" evidence="3">
    <location>
        <begin position="417"/>
        <end position="434"/>
    </location>
</feature>
<keyword evidence="5" id="KW-1185">Reference proteome</keyword>
<gene>
    <name evidence="4" type="ORF">EV356DRAFT_453607</name>
</gene>
<dbReference type="Pfam" id="PF06772">
    <property type="entry name" value="LtrA"/>
    <property type="match status" value="1"/>
</dbReference>
<dbReference type="PANTHER" id="PTHR36840">
    <property type="entry name" value="BLL5714 PROTEIN"/>
    <property type="match status" value="1"/>
</dbReference>
<feature type="transmembrane region" description="Helical" evidence="3">
    <location>
        <begin position="600"/>
        <end position="620"/>
    </location>
</feature>
<proteinExistence type="predicted"/>
<accession>A0A6A6GXW2</accession>
<evidence type="ECO:0000313" key="4">
    <source>
        <dbReference type="EMBL" id="KAF2230562.1"/>
    </source>
</evidence>
<feature type="transmembrane region" description="Helical" evidence="3">
    <location>
        <begin position="485"/>
        <end position="510"/>
    </location>
</feature>
<name>A0A6A6GXW2_VIRVR</name>
<feature type="coiled-coil region" evidence="1">
    <location>
        <begin position="97"/>
        <end position="124"/>
    </location>
</feature>
<evidence type="ECO:0000256" key="3">
    <source>
        <dbReference type="SAM" id="Phobius"/>
    </source>
</evidence>
<keyword evidence="3" id="KW-0472">Membrane</keyword>
<feature type="transmembrane region" description="Helical" evidence="3">
    <location>
        <begin position="301"/>
        <end position="327"/>
    </location>
</feature>